<feature type="compositionally biased region" description="Polar residues" evidence="12">
    <location>
        <begin position="173"/>
        <end position="189"/>
    </location>
</feature>
<dbReference type="InterPro" id="IPR037227">
    <property type="entry name" value="EndoU-like"/>
</dbReference>
<keyword evidence="5 11" id="KW-0479">Metal-binding</keyword>
<keyword evidence="6 11" id="KW-0255">Endonuclease</keyword>
<dbReference type="OrthoDB" id="430326at2759"/>
<dbReference type="InterPro" id="IPR039787">
    <property type="entry name" value="ENDOU"/>
</dbReference>
<keyword evidence="11" id="KW-0732">Signal</keyword>
<sequence length="477" mass="53255">MKLFLIFWMTFLLKDCNVSEAQGLQQLSYANADIGQKLIRSTVTTEPPPPTTRKTSFFGGIRNYFVRKSTEAPIVTSTEPNVVRAITPLPGSSSSTTTSGRMVPRNPAGNAPPIMSQTSNIVVPRVTPSTSSTTTTTTSRPKPPQEDFPPLGPPRRQNSVSSTTPSTTTLHSVWSTPPRNGNPPNVQFIPQQPSPSNVPQPSTFNIPKIEIASNSELEVLTEELFNKEASSLFEKIAIDYQGRTQSSALTDEAPRPLLTVNETDLESINSIKLIRKLYNNYELDTMTNEYVTPLEKKEENDFVDAIMATSVMRHAMTFLQQKGKVTPDPKTHRDLLKRLWFSLYSRGRGRIGSSAFEHVFLSETKNGSITGLHNWVYFHDEEEAGRADYKGWLKKVELGRKGAIVKYRFSHNNINKPVNAMFIGTSPELEVALYTVCFEVRPDKECPISLGGNKLLIRTHTFRYRGKVLIGSAFPEI</sequence>
<reference evidence="14" key="1">
    <citation type="submission" date="2022-07" db="EMBL/GenBank/DDBJ databases">
        <authorList>
            <person name="Trinca V."/>
            <person name="Uliana J.V.C."/>
            <person name="Torres T.T."/>
            <person name="Ward R.J."/>
            <person name="Monesi N."/>
        </authorList>
    </citation>
    <scope>NUCLEOTIDE SEQUENCE</scope>
    <source>
        <strain evidence="14">HSMRA1968</strain>
        <tissue evidence="14">Whole embryos</tissue>
    </source>
</reference>
<dbReference type="Pfam" id="PF09412">
    <property type="entry name" value="XendoU"/>
    <property type="match status" value="1"/>
</dbReference>
<dbReference type="GO" id="GO:0016787">
    <property type="term" value="F:hydrolase activity"/>
    <property type="evidence" value="ECO:0007669"/>
    <property type="project" value="UniProtKB-KW"/>
</dbReference>
<keyword evidence="4 11" id="KW-0540">Nuclease</keyword>
<dbReference type="CDD" id="cd21159">
    <property type="entry name" value="XendoU"/>
    <property type="match status" value="1"/>
</dbReference>
<evidence type="ECO:0000256" key="3">
    <source>
        <dbReference type="ARBA" id="ARBA00011245"/>
    </source>
</evidence>
<evidence type="ECO:0000256" key="10">
    <source>
        <dbReference type="ARBA" id="ARBA00023239"/>
    </source>
</evidence>
<dbReference type="GO" id="GO:0004521">
    <property type="term" value="F:RNA endonuclease activity"/>
    <property type="evidence" value="ECO:0007669"/>
    <property type="project" value="UniProtKB-UniRule"/>
</dbReference>
<feature type="compositionally biased region" description="Low complexity" evidence="12">
    <location>
        <begin position="122"/>
        <end position="140"/>
    </location>
</feature>
<feature type="region of interest" description="Disordered" evidence="12">
    <location>
        <begin position="85"/>
        <end position="203"/>
    </location>
</feature>
<evidence type="ECO:0000256" key="5">
    <source>
        <dbReference type="ARBA" id="ARBA00022723"/>
    </source>
</evidence>
<evidence type="ECO:0000256" key="6">
    <source>
        <dbReference type="ARBA" id="ARBA00022759"/>
    </source>
</evidence>
<organism evidence="14 15">
    <name type="scientific">Pseudolycoriella hygida</name>
    <dbReference type="NCBI Taxonomy" id="35572"/>
    <lineage>
        <taxon>Eukaryota</taxon>
        <taxon>Metazoa</taxon>
        <taxon>Ecdysozoa</taxon>
        <taxon>Arthropoda</taxon>
        <taxon>Hexapoda</taxon>
        <taxon>Insecta</taxon>
        <taxon>Pterygota</taxon>
        <taxon>Neoptera</taxon>
        <taxon>Endopterygota</taxon>
        <taxon>Diptera</taxon>
        <taxon>Nematocera</taxon>
        <taxon>Sciaroidea</taxon>
        <taxon>Sciaridae</taxon>
        <taxon>Pseudolycoriella</taxon>
    </lineage>
</organism>
<feature type="signal peptide" evidence="11">
    <location>
        <begin position="1"/>
        <end position="21"/>
    </location>
</feature>
<keyword evidence="9 11" id="KW-0464">Manganese</keyword>
<dbReference type="EMBL" id="WJQU01000004">
    <property type="protein sequence ID" value="KAJ6636228.1"/>
    <property type="molecule type" value="Genomic_DNA"/>
</dbReference>
<evidence type="ECO:0000256" key="9">
    <source>
        <dbReference type="ARBA" id="ARBA00023211"/>
    </source>
</evidence>
<keyword evidence="7 11" id="KW-0378">Hydrolase</keyword>
<dbReference type="GO" id="GO:0016829">
    <property type="term" value="F:lyase activity"/>
    <property type="evidence" value="ECO:0007669"/>
    <property type="project" value="UniProtKB-KW"/>
</dbReference>
<feature type="domain" description="EndoU" evidence="13">
    <location>
        <begin position="213"/>
        <end position="477"/>
    </location>
</feature>
<feature type="chain" id="PRO_5040545486" evidence="11">
    <location>
        <begin position="22"/>
        <end position="477"/>
    </location>
</feature>
<protein>
    <submittedName>
        <fullName evidence="14">Endoribonuclease</fullName>
    </submittedName>
</protein>
<dbReference type="PROSITE" id="PS51959">
    <property type="entry name" value="ENDOU"/>
    <property type="match status" value="1"/>
</dbReference>
<dbReference type="InterPro" id="IPR018998">
    <property type="entry name" value="EndoU_C"/>
</dbReference>
<gene>
    <name evidence="14" type="ORF">Bhyg_14816</name>
</gene>
<keyword evidence="10" id="KW-0456">Lyase</keyword>
<dbReference type="GO" id="GO:0003723">
    <property type="term" value="F:RNA binding"/>
    <property type="evidence" value="ECO:0007669"/>
    <property type="project" value="UniProtKB-UniRule"/>
</dbReference>
<dbReference type="Proteomes" id="UP001151699">
    <property type="component" value="Chromosome C"/>
</dbReference>
<accession>A0A9Q0MQN7</accession>
<evidence type="ECO:0000256" key="2">
    <source>
        <dbReference type="ARBA" id="ARBA00010168"/>
    </source>
</evidence>
<dbReference type="PANTHER" id="PTHR12439:SF42">
    <property type="entry name" value="ENDORIBONUCLEASE-RELATED"/>
    <property type="match status" value="1"/>
</dbReference>
<comment type="cofactor">
    <cofactor evidence="1 11">
        <name>Mn(2+)</name>
        <dbReference type="ChEBI" id="CHEBI:29035"/>
    </cofactor>
</comment>
<evidence type="ECO:0000256" key="11">
    <source>
        <dbReference type="RuleBase" id="RU367085"/>
    </source>
</evidence>
<dbReference type="GO" id="GO:0046872">
    <property type="term" value="F:metal ion binding"/>
    <property type="evidence" value="ECO:0007669"/>
    <property type="project" value="UniProtKB-UniRule"/>
</dbReference>
<keyword evidence="8 11" id="KW-0694">RNA-binding</keyword>
<dbReference type="SUPFAM" id="SSF142877">
    <property type="entry name" value="EndoU-like"/>
    <property type="match status" value="1"/>
</dbReference>
<evidence type="ECO:0000256" key="7">
    <source>
        <dbReference type="ARBA" id="ARBA00022801"/>
    </source>
</evidence>
<evidence type="ECO:0000256" key="1">
    <source>
        <dbReference type="ARBA" id="ARBA00001936"/>
    </source>
</evidence>
<comment type="subunit">
    <text evidence="3 11">Monomer.</text>
</comment>
<name>A0A9Q0MQN7_9DIPT</name>
<feature type="compositionally biased region" description="Low complexity" evidence="12">
    <location>
        <begin position="159"/>
        <end position="172"/>
    </location>
</feature>
<evidence type="ECO:0000256" key="8">
    <source>
        <dbReference type="ARBA" id="ARBA00022884"/>
    </source>
</evidence>
<evidence type="ECO:0000259" key="13">
    <source>
        <dbReference type="PROSITE" id="PS51959"/>
    </source>
</evidence>
<comment type="caution">
    <text evidence="14">The sequence shown here is derived from an EMBL/GenBank/DDBJ whole genome shotgun (WGS) entry which is preliminary data.</text>
</comment>
<evidence type="ECO:0000256" key="12">
    <source>
        <dbReference type="SAM" id="MobiDB-lite"/>
    </source>
</evidence>
<evidence type="ECO:0000313" key="14">
    <source>
        <dbReference type="EMBL" id="KAJ6636228.1"/>
    </source>
</evidence>
<dbReference type="PANTHER" id="PTHR12439">
    <property type="entry name" value="PLACENTAL PROTEIN 11-RELATED"/>
    <property type="match status" value="1"/>
</dbReference>
<evidence type="ECO:0000313" key="15">
    <source>
        <dbReference type="Proteomes" id="UP001151699"/>
    </source>
</evidence>
<proteinExistence type="inferred from homology"/>
<evidence type="ECO:0000256" key="4">
    <source>
        <dbReference type="ARBA" id="ARBA00022722"/>
    </source>
</evidence>
<keyword evidence="15" id="KW-1185">Reference proteome</keyword>
<comment type="similarity">
    <text evidence="2 11">Belongs to the ENDOU family.</text>
</comment>
<dbReference type="AlphaFoldDB" id="A0A9Q0MQN7"/>